<evidence type="ECO:0000256" key="2">
    <source>
        <dbReference type="ARBA" id="ARBA00022737"/>
    </source>
</evidence>
<reference evidence="6 7" key="1">
    <citation type="journal article" date="2008" name="Nat. Biotechnol.">
        <title>Genome sequencing and analysis of the biomass-degrading fungus Trichoderma reesei (syn. Hypocrea jecorina).</title>
        <authorList>
            <person name="Martinez D."/>
            <person name="Berka R.M."/>
            <person name="Henrissat B."/>
            <person name="Saloheimo M."/>
            <person name="Arvas M."/>
            <person name="Baker S.E."/>
            <person name="Chapman J."/>
            <person name="Chertkov O."/>
            <person name="Coutinho P.M."/>
            <person name="Cullen D."/>
            <person name="Danchin E.G."/>
            <person name="Grigoriev I.V."/>
            <person name="Harris P."/>
            <person name="Jackson M."/>
            <person name="Kubicek C.P."/>
            <person name="Han C.S."/>
            <person name="Ho I."/>
            <person name="Larrondo L.F."/>
            <person name="de Leon A.L."/>
            <person name="Magnuson J.K."/>
            <person name="Merino S."/>
            <person name="Misra M."/>
            <person name="Nelson B."/>
            <person name="Putnam N."/>
            <person name="Robbertse B."/>
            <person name="Salamov A.A."/>
            <person name="Schmoll M."/>
            <person name="Terry A."/>
            <person name="Thayer N."/>
            <person name="Westerholm-Parvinen A."/>
            <person name="Schoch C.L."/>
            <person name="Yao J."/>
            <person name="Barabote R."/>
            <person name="Nelson M.A."/>
            <person name="Detter C."/>
            <person name="Bruce D."/>
            <person name="Kuske C.R."/>
            <person name="Xie G."/>
            <person name="Richardson P."/>
            <person name="Rokhsar D.S."/>
            <person name="Lucas S.M."/>
            <person name="Rubin E.M."/>
            <person name="Dunn-Coleman N."/>
            <person name="Ward M."/>
            <person name="Brettin T.S."/>
        </authorList>
    </citation>
    <scope>NUCLEOTIDE SEQUENCE [LARGE SCALE GENOMIC DNA]</scope>
    <source>
        <strain evidence="6 7">QM6a</strain>
    </source>
</reference>
<feature type="repeat" description="WD" evidence="3">
    <location>
        <begin position="1203"/>
        <end position="1239"/>
    </location>
</feature>
<dbReference type="KEGG" id="tre:TRIREDRAFT_120231"/>
<dbReference type="InterPro" id="IPR056884">
    <property type="entry name" value="NPHP3-like_N"/>
</dbReference>
<feature type="domain" description="NACHT" evidence="5">
    <location>
        <begin position="430"/>
        <end position="579"/>
    </location>
</feature>
<feature type="region of interest" description="Disordered" evidence="4">
    <location>
        <begin position="99"/>
        <end position="119"/>
    </location>
</feature>
<evidence type="ECO:0000256" key="4">
    <source>
        <dbReference type="SAM" id="MobiDB-lite"/>
    </source>
</evidence>
<evidence type="ECO:0000313" key="6">
    <source>
        <dbReference type="EMBL" id="EGR52059.1"/>
    </source>
</evidence>
<dbReference type="EMBL" id="GL985057">
    <property type="protein sequence ID" value="EGR52059.1"/>
    <property type="molecule type" value="Genomic_DNA"/>
</dbReference>
<proteinExistence type="predicted"/>
<dbReference type="GeneID" id="18482827"/>
<sequence>MASVPDRIVNAFIGVILERVQVAPGRFRVSLPPHGFSVEEALLISSFSPLRFLPMKVWKAHRKRSRMVLRFRRVSAHREIVRAGNVLFTVALAHRPSSSEALRGVEQPGTAGQTQRSRHQISKELWSRALLEVKQSKDQDAIKLIDEIGSRVGQDGTTDTCPTVMADLVMSISETMERQLKEKKSPTLASSYVEKTIDALNQFVSVGDVAVSYDPVHAALPWAVVRAVLVTVASKYQLDAQILGGLASVTSLLLQCNMYQKLYLSSDHDPDGVEEAREALKESLVASYVSSLYFLGFVYARRRRNMAVVAPFVLHEVEKKVKDLDDSSRQLTNKADDCERFYTSHTSSSSQKLIELIDSLRQSSSYHSTLPHSILLESIQKEFIISKLLIAQGAAFDDYSQTFRDECYPGTRLEILDSIYKWVADPASPAIFWLQGMAGTGKSTIAQTVTKKLDGVNLGASFFFKRGDGDRGTPRRFFATIASQMIRKQPRLTKILYDIIQEEPEIGDKMLETQFRKLWARPLKELAAEPTTEPTTIVVVVDALDECDPPEDAKLLIKLLTEHDVVSCLRVKILLTSRPEYHIALQFNISGNPRRDLILHRVDEAIVQSDIRTYLRIDIEKYTKQYNQQTEKMGQGQVLPADWPGEETFERLVQMATPLFISAATVSRMLRNDQWPATPEQKVEHILEFSTKGQGQVEDLYRSILAQIMSQIPVRARQRYIDDFQRIVGSVILLASPLSVVALSSLLGIQENEIYKKLSSLSSVLDVQSRDAPVKLFHLSYRDFLLEQDSFSNIEDQDPCRGLYIEEVAAHAWLAGQCLQLLSMNLHNDVCNLQDPAVSRREIREEKIRQCLPPEVAYACLYWIHHVEAGKRGLQDGGPEHKFLETKMLNWIEALAWLERLNEGLEGIRTLKDMAHNAGSQGIFRLLEDAERFVFSFRPVIQETPLQIYNSALVFSPTMSIVRKTFASNSPTYIKGMPQVDTHWSACIQSIESKDRDAERPVGIQLLSNETLVSGLHAGSVKIWDLNSASCLHDFDIESDKAHEFAVSPEGKIAIMGERHVQIWTLQDRRCLYTLDHNLGRPYMHVSMAFSPTGDYLYALSLAGEYTVFDILRREAKTVKLDRALDMGSKCLSKDGKLAAFFDEHEVVLWDPDANIILQELKNIEITISTATFCQAGELLVLGAFGGEIRLTNVKTGETEQEFDGQVGMVQALAISKNQERLVVGGGHNPSIAIWDVKNHVLQHILTGHTRSILYVALSPDENTLASYSWDAIKIWALPLAPPASSQTRAIGTNIGHMVLDSDGQTLYHSEMEAVGTWDLNTMKCVKRSEVGSVFGVVLSDFSPLAAILGMKHTEIWDLSKHCRVQTLQTLEKLRSSGNLHELPPSQLALQPCALSKDARLFYSRSHFWSEPKMYWSMLQTWDSVTGDCVHVSSNSERAITAIFMCPGGQQVALIETSDIRPHAEVGRADIRIQDVSTGCCICVIHTEAAVESAVFSAKGTQIIAITPTRDVGIFDTSTGAKILGLSLELDPYDGRPLFHLSPSFFNRELVVHKDMPSEEVRGSLLKEYGISPDGSWLTRRLKRVLWLPPEYRPSCAILAPSQLILGCGGRVVTMVLES</sequence>
<dbReference type="eggNOG" id="KOG0271">
    <property type="taxonomic scope" value="Eukaryota"/>
</dbReference>
<dbReference type="Gene3D" id="3.40.50.300">
    <property type="entry name" value="P-loop containing nucleotide triphosphate hydrolases"/>
    <property type="match status" value="1"/>
</dbReference>
<keyword evidence="7" id="KW-1185">Reference proteome</keyword>
<evidence type="ECO:0000259" key="5">
    <source>
        <dbReference type="PROSITE" id="PS50837"/>
    </source>
</evidence>
<dbReference type="Gene3D" id="2.130.10.10">
    <property type="entry name" value="YVTN repeat-like/Quinoprotein amine dehydrogenase"/>
    <property type="match status" value="3"/>
</dbReference>
<dbReference type="RefSeq" id="XP_006962421.1">
    <property type="nucleotide sequence ID" value="XM_006962359.1"/>
</dbReference>
<dbReference type="InterPro" id="IPR011047">
    <property type="entry name" value="Quinoprotein_ADH-like_sf"/>
</dbReference>
<dbReference type="InterPro" id="IPR015943">
    <property type="entry name" value="WD40/YVTN_repeat-like_dom_sf"/>
</dbReference>
<dbReference type="InterPro" id="IPR011044">
    <property type="entry name" value="Quino_amine_DH_bsu"/>
</dbReference>
<dbReference type="InterPro" id="IPR019775">
    <property type="entry name" value="WD40_repeat_CS"/>
</dbReference>
<dbReference type="InterPro" id="IPR027417">
    <property type="entry name" value="P-loop_NTPase"/>
</dbReference>
<keyword evidence="2" id="KW-0677">Repeat</keyword>
<dbReference type="PROSITE" id="PS00678">
    <property type="entry name" value="WD_REPEATS_1"/>
    <property type="match status" value="1"/>
</dbReference>
<dbReference type="HOGENOM" id="CLU_000288_6_16_1"/>
<dbReference type="STRING" id="431241.G0RA38"/>
<evidence type="ECO:0000256" key="1">
    <source>
        <dbReference type="ARBA" id="ARBA00022574"/>
    </source>
</evidence>
<dbReference type="PANTHER" id="PTHR10039">
    <property type="entry name" value="AMELOGENIN"/>
    <property type="match status" value="1"/>
</dbReference>
<dbReference type="VEuPathDB" id="FungiDB:TRIREDRAFT_120231"/>
<dbReference type="PROSITE" id="PS50837">
    <property type="entry name" value="NACHT"/>
    <property type="match status" value="1"/>
</dbReference>
<dbReference type="SUPFAM" id="SSF50998">
    <property type="entry name" value="Quinoprotein alcohol dehydrogenase-like"/>
    <property type="match status" value="1"/>
</dbReference>
<dbReference type="SUPFAM" id="SSF52540">
    <property type="entry name" value="P-loop containing nucleoside triphosphate hydrolases"/>
    <property type="match status" value="1"/>
</dbReference>
<dbReference type="Proteomes" id="UP000008984">
    <property type="component" value="Unassembled WGS sequence"/>
</dbReference>
<protein>
    <submittedName>
        <fullName evidence="6">Predicted protein</fullName>
    </submittedName>
</protein>
<dbReference type="PROSITE" id="PS50082">
    <property type="entry name" value="WD_REPEATS_2"/>
    <property type="match status" value="1"/>
</dbReference>
<dbReference type="SUPFAM" id="SSF50969">
    <property type="entry name" value="YVTN repeat-like/Quinoprotein amine dehydrogenase"/>
    <property type="match status" value="1"/>
</dbReference>
<dbReference type="Pfam" id="PF00400">
    <property type="entry name" value="WD40"/>
    <property type="match status" value="1"/>
</dbReference>
<dbReference type="PANTHER" id="PTHR10039:SF17">
    <property type="entry name" value="FUNGAL STAND N-TERMINAL GOODBYE DOMAIN-CONTAINING PROTEIN-RELATED"/>
    <property type="match status" value="1"/>
</dbReference>
<organism evidence="7">
    <name type="scientific">Hypocrea jecorina (strain QM6a)</name>
    <name type="common">Trichoderma reesei</name>
    <dbReference type="NCBI Taxonomy" id="431241"/>
    <lineage>
        <taxon>Eukaryota</taxon>
        <taxon>Fungi</taxon>
        <taxon>Dikarya</taxon>
        <taxon>Ascomycota</taxon>
        <taxon>Pezizomycotina</taxon>
        <taxon>Sordariomycetes</taxon>
        <taxon>Hypocreomycetidae</taxon>
        <taxon>Hypocreales</taxon>
        <taxon>Hypocreaceae</taxon>
        <taxon>Trichoderma</taxon>
    </lineage>
</organism>
<dbReference type="Pfam" id="PF24883">
    <property type="entry name" value="NPHP3_N"/>
    <property type="match status" value="1"/>
</dbReference>
<evidence type="ECO:0000313" key="7">
    <source>
        <dbReference type="Proteomes" id="UP000008984"/>
    </source>
</evidence>
<accession>G0RA38</accession>
<dbReference type="InterPro" id="IPR007111">
    <property type="entry name" value="NACHT_NTPase"/>
</dbReference>
<evidence type="ECO:0000256" key="3">
    <source>
        <dbReference type="PROSITE-ProRule" id="PRU00221"/>
    </source>
</evidence>
<dbReference type="InterPro" id="IPR001680">
    <property type="entry name" value="WD40_rpt"/>
</dbReference>
<name>G0RA38_HYPJQ</name>
<dbReference type="SMART" id="SM00320">
    <property type="entry name" value="WD40"/>
    <property type="match status" value="7"/>
</dbReference>
<keyword evidence="1 3" id="KW-0853">WD repeat</keyword>
<dbReference type="OrthoDB" id="4896881at2759"/>
<gene>
    <name evidence="6" type="ORF">TRIREDRAFT_120231</name>
</gene>